<evidence type="ECO:0000256" key="6">
    <source>
        <dbReference type="ARBA" id="ARBA00035292"/>
    </source>
</evidence>
<evidence type="ECO:0000256" key="5">
    <source>
        <dbReference type="ARBA" id="ARBA00023274"/>
    </source>
</evidence>
<dbReference type="SUPFAM" id="SSF55653">
    <property type="entry name" value="Ribosomal protein L9 C-domain"/>
    <property type="match status" value="1"/>
</dbReference>
<dbReference type="AlphaFoldDB" id="A0A2M7SET0"/>
<dbReference type="InterPro" id="IPR036935">
    <property type="entry name" value="Ribosomal_bL9_N_sf"/>
</dbReference>
<dbReference type="GO" id="GO:0003735">
    <property type="term" value="F:structural constituent of ribosome"/>
    <property type="evidence" value="ECO:0007669"/>
    <property type="project" value="InterPro"/>
</dbReference>
<dbReference type="Gene3D" id="3.10.430.100">
    <property type="entry name" value="Ribosomal protein L9, C-terminal domain"/>
    <property type="match status" value="1"/>
</dbReference>
<dbReference type="Gene3D" id="3.40.5.10">
    <property type="entry name" value="Ribosomal protein L9, N-terminal domain"/>
    <property type="match status" value="1"/>
</dbReference>
<dbReference type="InterPro" id="IPR020070">
    <property type="entry name" value="Ribosomal_bL9_N"/>
</dbReference>
<keyword evidence="5 7" id="KW-0687">Ribonucleoprotein</keyword>
<dbReference type="PANTHER" id="PTHR21368">
    <property type="entry name" value="50S RIBOSOMAL PROTEIN L9"/>
    <property type="match status" value="1"/>
</dbReference>
<proteinExistence type="inferred from homology"/>
<sequence length="147" mass="16659">MKVILRKDVEKLGKARDLLDVSEGHARNYLLPKNLAYIATPGNIKKLEDEKHREETAKERELQAVHDLKTKMEGVSCTVVRKSEQENRLYGSVLAPDIAEALVAKGFEVDKKQVELIEPIREFGIYTVPVRLGPDIVAQVKVWVVKE</sequence>
<protein>
    <recommendedName>
        <fullName evidence="6 7">Large ribosomal subunit protein bL9</fullName>
    </recommendedName>
</protein>
<evidence type="ECO:0000256" key="3">
    <source>
        <dbReference type="ARBA" id="ARBA00022884"/>
    </source>
</evidence>
<dbReference type="EMBL" id="PFMR01000049">
    <property type="protein sequence ID" value="PIZ18018.1"/>
    <property type="molecule type" value="Genomic_DNA"/>
</dbReference>
<dbReference type="GO" id="GO:0006412">
    <property type="term" value="P:translation"/>
    <property type="evidence" value="ECO:0007669"/>
    <property type="project" value="UniProtKB-UniRule"/>
</dbReference>
<evidence type="ECO:0000313" key="11">
    <source>
        <dbReference type="Proteomes" id="UP000229307"/>
    </source>
</evidence>
<dbReference type="InterPro" id="IPR000244">
    <property type="entry name" value="Ribosomal_bL9"/>
</dbReference>
<reference evidence="11" key="1">
    <citation type="submission" date="2017-09" db="EMBL/GenBank/DDBJ databases">
        <title>Depth-based differentiation of microbial function through sediment-hosted aquifers and enrichment of novel symbionts in the deep terrestrial subsurface.</title>
        <authorList>
            <person name="Probst A.J."/>
            <person name="Ladd B."/>
            <person name="Jarett J.K."/>
            <person name="Geller-Mcgrath D.E."/>
            <person name="Sieber C.M.K."/>
            <person name="Emerson J.B."/>
            <person name="Anantharaman K."/>
            <person name="Thomas B.C."/>
            <person name="Malmstrom R."/>
            <person name="Stieglmeier M."/>
            <person name="Klingl A."/>
            <person name="Woyke T."/>
            <person name="Ryan C.M."/>
            <person name="Banfield J.F."/>
        </authorList>
    </citation>
    <scope>NUCLEOTIDE SEQUENCE [LARGE SCALE GENOMIC DNA]</scope>
</reference>
<dbReference type="SUPFAM" id="SSF55658">
    <property type="entry name" value="L9 N-domain-like"/>
    <property type="match status" value="1"/>
</dbReference>
<dbReference type="Pfam" id="PF01281">
    <property type="entry name" value="Ribosomal_L9_N"/>
    <property type="match status" value="1"/>
</dbReference>
<dbReference type="InterPro" id="IPR020594">
    <property type="entry name" value="Ribosomal_bL9_bac/chp"/>
</dbReference>
<evidence type="ECO:0000256" key="4">
    <source>
        <dbReference type="ARBA" id="ARBA00022980"/>
    </source>
</evidence>
<accession>A0A2M7SET0</accession>
<gene>
    <name evidence="7" type="primary">rplI</name>
    <name evidence="10" type="ORF">COY52_01610</name>
</gene>
<name>A0A2M7SET0_9BACT</name>
<comment type="similarity">
    <text evidence="1 7">Belongs to the bacterial ribosomal protein bL9 family.</text>
</comment>
<evidence type="ECO:0000313" key="10">
    <source>
        <dbReference type="EMBL" id="PIZ18018.1"/>
    </source>
</evidence>
<dbReference type="HAMAP" id="MF_00503">
    <property type="entry name" value="Ribosomal_bL9"/>
    <property type="match status" value="1"/>
</dbReference>
<dbReference type="InterPro" id="IPR036791">
    <property type="entry name" value="Ribosomal_bL9_C_sf"/>
</dbReference>
<evidence type="ECO:0000256" key="7">
    <source>
        <dbReference type="HAMAP-Rule" id="MF_00503"/>
    </source>
</evidence>
<comment type="function">
    <text evidence="7">Binds to the 23S rRNA.</text>
</comment>
<comment type="caution">
    <text evidence="10">The sequence shown here is derived from an EMBL/GenBank/DDBJ whole genome shotgun (WGS) entry which is preliminary data.</text>
</comment>
<evidence type="ECO:0000256" key="2">
    <source>
        <dbReference type="ARBA" id="ARBA00022730"/>
    </source>
</evidence>
<keyword evidence="3 7" id="KW-0694">RNA-binding</keyword>
<dbReference type="NCBIfam" id="TIGR00158">
    <property type="entry name" value="L9"/>
    <property type="match status" value="1"/>
</dbReference>
<evidence type="ECO:0000259" key="8">
    <source>
        <dbReference type="Pfam" id="PF01281"/>
    </source>
</evidence>
<dbReference type="InterPro" id="IPR009027">
    <property type="entry name" value="Ribosomal_bL9/RNase_H1_N"/>
</dbReference>
<dbReference type="InterPro" id="IPR020069">
    <property type="entry name" value="Ribosomal_bL9_C"/>
</dbReference>
<evidence type="ECO:0000259" key="9">
    <source>
        <dbReference type="Pfam" id="PF03948"/>
    </source>
</evidence>
<feature type="domain" description="Ribosomal protein L9" evidence="8">
    <location>
        <begin position="1"/>
        <end position="47"/>
    </location>
</feature>
<keyword evidence="4 7" id="KW-0689">Ribosomal protein</keyword>
<organism evidence="10 11">
    <name type="scientific">Candidatus Desantisbacteria bacterium CG_4_10_14_0_8_um_filter_48_22</name>
    <dbReference type="NCBI Taxonomy" id="1974543"/>
    <lineage>
        <taxon>Bacteria</taxon>
        <taxon>Candidatus Desantisiibacteriota</taxon>
    </lineage>
</organism>
<dbReference type="GO" id="GO:0019843">
    <property type="term" value="F:rRNA binding"/>
    <property type="evidence" value="ECO:0007669"/>
    <property type="project" value="UniProtKB-UniRule"/>
</dbReference>
<keyword evidence="2 7" id="KW-0699">rRNA-binding</keyword>
<dbReference type="Pfam" id="PF03948">
    <property type="entry name" value="Ribosomal_L9_C"/>
    <property type="match status" value="1"/>
</dbReference>
<dbReference type="GO" id="GO:1990904">
    <property type="term" value="C:ribonucleoprotein complex"/>
    <property type="evidence" value="ECO:0007669"/>
    <property type="project" value="UniProtKB-KW"/>
</dbReference>
<evidence type="ECO:0000256" key="1">
    <source>
        <dbReference type="ARBA" id="ARBA00010605"/>
    </source>
</evidence>
<dbReference type="Proteomes" id="UP000229307">
    <property type="component" value="Unassembled WGS sequence"/>
</dbReference>
<feature type="domain" description="Large ribosomal subunit protein bL9 C-terminal" evidence="9">
    <location>
        <begin position="65"/>
        <end position="145"/>
    </location>
</feature>
<dbReference type="GO" id="GO:0005840">
    <property type="term" value="C:ribosome"/>
    <property type="evidence" value="ECO:0007669"/>
    <property type="project" value="UniProtKB-KW"/>
</dbReference>